<feature type="compositionally biased region" description="Basic and acidic residues" evidence="1">
    <location>
        <begin position="298"/>
        <end position="315"/>
    </location>
</feature>
<feature type="domain" description="Lin1244/Lin1753-like N-terminal" evidence="2">
    <location>
        <begin position="3"/>
        <end position="104"/>
    </location>
</feature>
<evidence type="ECO:0000313" key="3">
    <source>
        <dbReference type="EMBL" id="MCC2176679.1"/>
    </source>
</evidence>
<proteinExistence type="predicted"/>
<feature type="region of interest" description="Disordered" evidence="1">
    <location>
        <begin position="255"/>
        <end position="315"/>
    </location>
</feature>
<dbReference type="PANTHER" id="PTHR39196">
    <property type="entry name" value="PRIMOSOME, DNAD SUBUNIT"/>
    <property type="match status" value="1"/>
</dbReference>
<evidence type="ECO:0000256" key="1">
    <source>
        <dbReference type="SAM" id="MobiDB-lite"/>
    </source>
</evidence>
<gene>
    <name evidence="3" type="ORF">LKD22_06015</name>
</gene>
<feature type="compositionally biased region" description="Basic and acidic residues" evidence="1">
    <location>
        <begin position="260"/>
        <end position="271"/>
    </location>
</feature>
<accession>A0AAW4VUT4</accession>
<evidence type="ECO:0000259" key="2">
    <source>
        <dbReference type="Pfam" id="PF14297"/>
    </source>
</evidence>
<feature type="compositionally biased region" description="Basic and acidic residues" evidence="1">
    <location>
        <begin position="165"/>
        <end position="178"/>
    </location>
</feature>
<feature type="region of interest" description="Disordered" evidence="1">
    <location>
        <begin position="151"/>
        <end position="181"/>
    </location>
</feature>
<dbReference type="AlphaFoldDB" id="A0AAW4VUT4"/>
<dbReference type="InterPro" id="IPR025400">
    <property type="entry name" value="Lin1244/Lin1753-like_N"/>
</dbReference>
<protein>
    <submittedName>
        <fullName evidence="3">DUF4373 domain-containing protein</fullName>
    </submittedName>
</protein>
<name>A0AAW4VUT4_9FIRM</name>
<comment type="caution">
    <text evidence="3">The sequence shown here is derived from an EMBL/GenBank/DDBJ whole genome shotgun (WGS) entry which is preliminary data.</text>
</comment>
<dbReference type="EMBL" id="JAJEPX010000013">
    <property type="protein sequence ID" value="MCC2176679.1"/>
    <property type="molecule type" value="Genomic_DNA"/>
</dbReference>
<dbReference type="Pfam" id="PF14297">
    <property type="entry name" value="Lin1244_N"/>
    <property type="match status" value="1"/>
</dbReference>
<dbReference type="PANTHER" id="PTHR39196:SF1">
    <property type="entry name" value="PRIMOSOME, DNAD SUBUNIT"/>
    <property type="match status" value="1"/>
</dbReference>
<organism evidence="3 4">
    <name type="scientific">Agathobaculum butyriciproducens</name>
    <dbReference type="NCBI Taxonomy" id="1628085"/>
    <lineage>
        <taxon>Bacteria</taxon>
        <taxon>Bacillati</taxon>
        <taxon>Bacillota</taxon>
        <taxon>Clostridia</taxon>
        <taxon>Eubacteriales</taxon>
        <taxon>Butyricicoccaceae</taxon>
        <taxon>Agathobaculum</taxon>
    </lineage>
</organism>
<dbReference type="Proteomes" id="UP001298753">
    <property type="component" value="Unassembled WGS sequence"/>
</dbReference>
<sequence>MDYFRHDIGLMSDPKLITARRKYGAAAIVVYLQLLVMAYRDKGYYLAYGENDRDGVIWSIKSEVLSGRYEPDAEKIAEMIDCLAAHGLFDGDLFQQGIITSHRIQEHYYFATAGRTNPEVKWELWLLTEQEMREISSRSVLLQKFVSREENPGFTSEKPQFPSDESTHSKVTEKDRNIDSNSTLLHSDVEGILGERLNKANRSAIAKMRSLGMTDEVITATAHYAVGHAKSDSRGYVPYFMTVLRERLKNGVLTAANLSRPKEQSRPKQEDSSGYLSPTNIGGTERQQDDSQLSDWELEWKNRVMNRSKENSNDD</sequence>
<keyword evidence="4" id="KW-1185">Reference proteome</keyword>
<feature type="compositionally biased region" description="Polar residues" evidence="1">
    <location>
        <begin position="272"/>
        <end position="282"/>
    </location>
</feature>
<evidence type="ECO:0000313" key="4">
    <source>
        <dbReference type="Proteomes" id="UP001298753"/>
    </source>
</evidence>
<reference evidence="3 4" key="1">
    <citation type="submission" date="2021-10" db="EMBL/GenBank/DDBJ databases">
        <title>Anaerobic single-cell dispensing facilitates the cultivation of human gut bacteria.</title>
        <authorList>
            <person name="Afrizal A."/>
        </authorList>
    </citation>
    <scope>NUCLEOTIDE SEQUENCE [LARGE SCALE GENOMIC DNA]</scope>
    <source>
        <strain evidence="3 4">CLA-AA-H270</strain>
    </source>
</reference>